<accession>A0A095Y072</accession>
<organism evidence="9 10">
    <name type="scientific">Corynebacterium freneyi DNF00450</name>
    <dbReference type="NCBI Taxonomy" id="1287475"/>
    <lineage>
        <taxon>Bacteria</taxon>
        <taxon>Bacillati</taxon>
        <taxon>Actinomycetota</taxon>
        <taxon>Actinomycetes</taxon>
        <taxon>Mycobacteriales</taxon>
        <taxon>Corynebacteriaceae</taxon>
        <taxon>Corynebacterium</taxon>
    </lineage>
</organism>
<comment type="catalytic activity">
    <reaction evidence="5">
        <text>succinate semialdehyde + NADP(+) + H2O = succinate + NADPH + 2 H(+)</text>
        <dbReference type="Rhea" id="RHEA:13213"/>
        <dbReference type="ChEBI" id="CHEBI:15377"/>
        <dbReference type="ChEBI" id="CHEBI:15378"/>
        <dbReference type="ChEBI" id="CHEBI:30031"/>
        <dbReference type="ChEBI" id="CHEBI:57706"/>
        <dbReference type="ChEBI" id="CHEBI:57783"/>
        <dbReference type="ChEBI" id="CHEBI:58349"/>
        <dbReference type="EC" id="1.2.1.79"/>
    </reaction>
</comment>
<dbReference type="Pfam" id="PF00171">
    <property type="entry name" value="Aldedh"/>
    <property type="match status" value="1"/>
</dbReference>
<dbReference type="Gene3D" id="3.40.309.10">
    <property type="entry name" value="Aldehyde Dehydrogenase, Chain A, domain 2"/>
    <property type="match status" value="1"/>
</dbReference>
<sequence length="530" mass="56453">MNATTTDTDRATGAQDIRNPLTPDVVERLLKRASVAGSETRTITSPFTGEPLADVPVGDAADVERAFERARFAQAAWARIPVTSRREVLHRFHDLVLTHQDQLMDIVQAETGKNRASAFEEVLHVAITARYYGNQAEALLKPAKAHGALPVLSDTTVHHHPKGVVGVISPWNYPLTLAISDAVAAIMAGNAIVLKPDSTTPFSALVAVDMLYRAGLPEDIVQVVPGPGSVVGQAIVANADYLMFTGSSATGKALAQQCGERLIGFSAELGGKNPLIVAEDANVKAAVEGTRIASFTNSGHLCVSIERIYVADAVWDEFVPAFADRTKAMSLGPGYGWDVEMGSLQSQGQFDIVQKMVHDAVEAGATVLAGGRARPDLGPLFYEPTVLTDVPEGVELLTEEVFGPVVVVQRVADVDEAIRRANDSRYGLNASLWCSPSRAKSLAPKIQAGSVNVNDGFAATFASVDAPMGGFKESGVGRRQAAEGLLKYTDAQTVTVQRLSPIALPMLERETYAKVFTTALKLGKKFGILP</sequence>
<dbReference type="PANTHER" id="PTHR11699">
    <property type="entry name" value="ALDEHYDE DEHYDROGENASE-RELATED"/>
    <property type="match status" value="1"/>
</dbReference>
<dbReference type="GO" id="GO:0036243">
    <property type="term" value="F:succinate-semialdehyde dehydrogenase (NADP+) activity"/>
    <property type="evidence" value="ECO:0007669"/>
    <property type="project" value="UniProtKB-EC"/>
</dbReference>
<keyword evidence="3 7" id="KW-0560">Oxidoreductase</keyword>
<protein>
    <recommendedName>
        <fullName evidence="4">succinate-semialdehyde dehydrogenase (NADP(+))</fullName>
        <ecNumber evidence="4">1.2.1.79</ecNumber>
    </recommendedName>
</protein>
<evidence type="ECO:0000313" key="9">
    <source>
        <dbReference type="EMBL" id="KGF15683.1"/>
    </source>
</evidence>
<feature type="domain" description="Aldehyde dehydrogenase" evidence="8">
    <location>
        <begin position="39"/>
        <end position="494"/>
    </location>
</feature>
<dbReference type="InterPro" id="IPR016161">
    <property type="entry name" value="Ald_DH/histidinol_DH"/>
</dbReference>
<dbReference type="SUPFAM" id="SSF53720">
    <property type="entry name" value="ALDH-like"/>
    <property type="match status" value="1"/>
</dbReference>
<evidence type="ECO:0000256" key="4">
    <source>
        <dbReference type="ARBA" id="ARBA00039122"/>
    </source>
</evidence>
<evidence type="ECO:0000256" key="1">
    <source>
        <dbReference type="ARBA" id="ARBA00009986"/>
    </source>
</evidence>
<dbReference type="Proteomes" id="UP000029548">
    <property type="component" value="Unassembled WGS sequence"/>
</dbReference>
<evidence type="ECO:0000256" key="3">
    <source>
        <dbReference type="ARBA" id="ARBA00023002"/>
    </source>
</evidence>
<feature type="active site" evidence="6">
    <location>
        <position position="268"/>
    </location>
</feature>
<evidence type="ECO:0000256" key="5">
    <source>
        <dbReference type="ARBA" id="ARBA00048559"/>
    </source>
</evidence>
<dbReference type="EC" id="1.2.1.79" evidence="4"/>
<dbReference type="AlphaFoldDB" id="A0A095Y072"/>
<evidence type="ECO:0000259" key="8">
    <source>
        <dbReference type="Pfam" id="PF00171"/>
    </source>
</evidence>
<comment type="similarity">
    <text evidence="1 7">Belongs to the aldehyde dehydrogenase family.</text>
</comment>
<dbReference type="FunFam" id="3.40.605.10:FF:000010">
    <property type="entry name" value="N-succinylglutamate 5-semialdehyde dehydrogenase"/>
    <property type="match status" value="1"/>
</dbReference>
<evidence type="ECO:0000256" key="2">
    <source>
        <dbReference type="ARBA" id="ARBA00022857"/>
    </source>
</evidence>
<comment type="caution">
    <text evidence="9">The sequence shown here is derived from an EMBL/GenBank/DDBJ whole genome shotgun (WGS) entry which is preliminary data.</text>
</comment>
<name>A0A095Y072_9CORY</name>
<dbReference type="NCBIfam" id="NF006916">
    <property type="entry name" value="PRK09407.1"/>
    <property type="match status" value="1"/>
</dbReference>
<dbReference type="Gene3D" id="3.40.605.10">
    <property type="entry name" value="Aldehyde Dehydrogenase, Chain A, domain 1"/>
    <property type="match status" value="1"/>
</dbReference>
<dbReference type="RefSeq" id="WP_035123117.1">
    <property type="nucleotide sequence ID" value="NZ_JRNE01000073.1"/>
</dbReference>
<evidence type="ECO:0000256" key="6">
    <source>
        <dbReference type="PROSITE-ProRule" id="PRU10007"/>
    </source>
</evidence>
<dbReference type="InterPro" id="IPR016163">
    <property type="entry name" value="Ald_DH_C"/>
</dbReference>
<dbReference type="InterPro" id="IPR029510">
    <property type="entry name" value="Ald_DH_CS_GLU"/>
</dbReference>
<dbReference type="eggNOG" id="COG1012">
    <property type="taxonomic scope" value="Bacteria"/>
</dbReference>
<dbReference type="FunFam" id="3.40.309.10:FF:000009">
    <property type="entry name" value="Aldehyde dehydrogenase A"/>
    <property type="match status" value="1"/>
</dbReference>
<dbReference type="InterPro" id="IPR016162">
    <property type="entry name" value="Ald_DH_N"/>
</dbReference>
<dbReference type="CDD" id="cd07101">
    <property type="entry name" value="ALDH_SSADH2_GabD2"/>
    <property type="match status" value="1"/>
</dbReference>
<proteinExistence type="inferred from homology"/>
<dbReference type="EMBL" id="JRNE01000073">
    <property type="protein sequence ID" value="KGF15683.1"/>
    <property type="molecule type" value="Genomic_DNA"/>
</dbReference>
<evidence type="ECO:0000256" key="7">
    <source>
        <dbReference type="RuleBase" id="RU003345"/>
    </source>
</evidence>
<reference evidence="9 10" key="1">
    <citation type="submission" date="2014-07" db="EMBL/GenBank/DDBJ databases">
        <authorList>
            <person name="McCorrison J."/>
            <person name="Sanka R."/>
            <person name="Torralba M."/>
            <person name="Gillis M."/>
            <person name="Haft D.H."/>
            <person name="Methe B."/>
            <person name="Sutton G."/>
            <person name="Nelson K.E."/>
        </authorList>
    </citation>
    <scope>NUCLEOTIDE SEQUENCE [LARGE SCALE GENOMIC DNA]</scope>
    <source>
        <strain evidence="9 10">DNF00450</strain>
    </source>
</reference>
<dbReference type="InterPro" id="IPR015590">
    <property type="entry name" value="Aldehyde_DH_dom"/>
</dbReference>
<evidence type="ECO:0000313" key="10">
    <source>
        <dbReference type="Proteomes" id="UP000029548"/>
    </source>
</evidence>
<gene>
    <name evidence="9" type="primary">gabD2</name>
    <name evidence="9" type="ORF">HMPREF1650_10520</name>
</gene>
<dbReference type="PROSITE" id="PS00687">
    <property type="entry name" value="ALDEHYDE_DEHYDR_GLU"/>
    <property type="match status" value="1"/>
</dbReference>
<keyword evidence="2" id="KW-0521">NADP</keyword>